<dbReference type="EMBL" id="LAZR01000126">
    <property type="protein sequence ID" value="KKN88664.1"/>
    <property type="molecule type" value="Genomic_DNA"/>
</dbReference>
<comment type="caution">
    <text evidence="1">The sequence shown here is derived from an EMBL/GenBank/DDBJ whole genome shotgun (WGS) entry which is preliminary data.</text>
</comment>
<organism evidence="1">
    <name type="scientific">marine sediment metagenome</name>
    <dbReference type="NCBI Taxonomy" id="412755"/>
    <lineage>
        <taxon>unclassified sequences</taxon>
        <taxon>metagenomes</taxon>
        <taxon>ecological metagenomes</taxon>
    </lineage>
</organism>
<sequence>MKVTFEPEGHTYKDETGLDYIGVTTLISKFHKPFDTKYWSRYKAIQKWMTDYKGGESEWLAIKRMVGYKSINRWFEGYAKPAEKIKVSEIQTQIIKMWLDIGDTARDEGHDLHAKKEIGWKKEMYHKVDGIIHVMKPQDMIDYDFSQIPDGIYSELLIYVNEWKTAGQADLVVVEKPYVDIGDYKTNKKLDKVSYTNPSTRQQDMMYSPIAHIMDCNFMHYQLQGSLYGRMLEYYGLKVRDMWIEHVKRDKKGKLNPLDTERYPMLYLKDEVDAMIEYYLKAA</sequence>
<evidence type="ECO:0008006" key="2">
    <source>
        <dbReference type="Google" id="ProtNLM"/>
    </source>
</evidence>
<evidence type="ECO:0000313" key="1">
    <source>
        <dbReference type="EMBL" id="KKN88664.1"/>
    </source>
</evidence>
<protein>
    <recommendedName>
        <fullName evidence="2">PD-(D/E)XK endonuclease-like domain-containing protein</fullName>
    </recommendedName>
</protein>
<reference evidence="1" key="1">
    <citation type="journal article" date="2015" name="Nature">
        <title>Complex archaea that bridge the gap between prokaryotes and eukaryotes.</title>
        <authorList>
            <person name="Spang A."/>
            <person name="Saw J.H."/>
            <person name="Jorgensen S.L."/>
            <person name="Zaremba-Niedzwiedzka K."/>
            <person name="Martijn J."/>
            <person name="Lind A.E."/>
            <person name="van Eijk R."/>
            <person name="Schleper C."/>
            <person name="Guy L."/>
            <person name="Ettema T.J."/>
        </authorList>
    </citation>
    <scope>NUCLEOTIDE SEQUENCE</scope>
</reference>
<accession>A0A0F9UAH9</accession>
<name>A0A0F9UAH9_9ZZZZ</name>
<dbReference type="AlphaFoldDB" id="A0A0F9UAH9"/>
<proteinExistence type="predicted"/>
<gene>
    <name evidence="1" type="ORF">LCGC14_0245550</name>
</gene>